<organism evidence="2">
    <name type="scientific">marine sediment metagenome</name>
    <dbReference type="NCBI Taxonomy" id="412755"/>
    <lineage>
        <taxon>unclassified sequences</taxon>
        <taxon>metagenomes</taxon>
        <taxon>ecological metagenomes</taxon>
    </lineage>
</organism>
<dbReference type="GO" id="GO:0015093">
    <property type="term" value="F:ferrous iron transmembrane transporter activity"/>
    <property type="evidence" value="ECO:0007669"/>
    <property type="project" value="TreeGrafter"/>
</dbReference>
<dbReference type="CDD" id="cd01879">
    <property type="entry name" value="FeoB"/>
    <property type="match status" value="1"/>
</dbReference>
<dbReference type="InterPro" id="IPR050860">
    <property type="entry name" value="FeoB_GTPase"/>
</dbReference>
<feature type="domain" description="FeoB-type G" evidence="1">
    <location>
        <begin position="7"/>
        <end position="169"/>
    </location>
</feature>
<dbReference type="PROSITE" id="PS51711">
    <property type="entry name" value="G_FEOB"/>
    <property type="match status" value="1"/>
</dbReference>
<comment type="caution">
    <text evidence="2">The sequence shown here is derived from an EMBL/GenBank/DDBJ whole genome shotgun (WGS) entry which is preliminary data.</text>
</comment>
<dbReference type="InterPro" id="IPR041069">
    <property type="entry name" value="FeoB_Cyto"/>
</dbReference>
<dbReference type="AlphaFoldDB" id="X1VNM8"/>
<dbReference type="GO" id="GO:0005886">
    <property type="term" value="C:plasma membrane"/>
    <property type="evidence" value="ECO:0007669"/>
    <property type="project" value="TreeGrafter"/>
</dbReference>
<feature type="non-terminal residue" evidence="2">
    <location>
        <position position="256"/>
    </location>
</feature>
<proteinExistence type="predicted"/>
<evidence type="ECO:0000259" key="1">
    <source>
        <dbReference type="PROSITE" id="PS51711"/>
    </source>
</evidence>
<reference evidence="2" key="1">
    <citation type="journal article" date="2014" name="Front. Microbiol.">
        <title>High frequency of phylogenetically diverse reductive dehalogenase-homologous genes in deep subseafloor sedimentary metagenomes.</title>
        <authorList>
            <person name="Kawai M."/>
            <person name="Futagami T."/>
            <person name="Toyoda A."/>
            <person name="Takaki Y."/>
            <person name="Nishi S."/>
            <person name="Hori S."/>
            <person name="Arai W."/>
            <person name="Tsubouchi T."/>
            <person name="Morono Y."/>
            <person name="Uchiyama I."/>
            <person name="Ito T."/>
            <person name="Fujiyama A."/>
            <person name="Inagaki F."/>
            <person name="Takami H."/>
        </authorList>
    </citation>
    <scope>NUCLEOTIDE SEQUENCE</scope>
    <source>
        <strain evidence="2">Expedition CK06-06</strain>
    </source>
</reference>
<gene>
    <name evidence="2" type="ORF">S12H4_41932</name>
</gene>
<dbReference type="PANTHER" id="PTHR43185:SF1">
    <property type="entry name" value="FE(2+) TRANSPORTER FEOB"/>
    <property type="match status" value="1"/>
</dbReference>
<dbReference type="EMBL" id="BARW01025607">
    <property type="protein sequence ID" value="GAJ10420.1"/>
    <property type="molecule type" value="Genomic_DNA"/>
</dbReference>
<dbReference type="InterPro" id="IPR027417">
    <property type="entry name" value="P-loop_NTPase"/>
</dbReference>
<name>X1VNM8_9ZZZZ</name>
<dbReference type="InterPro" id="IPR005225">
    <property type="entry name" value="Small_GTP-bd"/>
</dbReference>
<dbReference type="InterPro" id="IPR006073">
    <property type="entry name" value="GTP-bd"/>
</dbReference>
<dbReference type="PRINTS" id="PR00326">
    <property type="entry name" value="GTP1OBG"/>
</dbReference>
<dbReference type="NCBIfam" id="TIGR00231">
    <property type="entry name" value="small_GTP"/>
    <property type="match status" value="1"/>
</dbReference>
<dbReference type="Pfam" id="PF02421">
    <property type="entry name" value="FeoB_N"/>
    <property type="match status" value="1"/>
</dbReference>
<dbReference type="Pfam" id="PF17910">
    <property type="entry name" value="FeoB_Cyto"/>
    <property type="match status" value="1"/>
</dbReference>
<dbReference type="PANTHER" id="PTHR43185">
    <property type="entry name" value="FERROUS IRON TRANSPORT PROTEIN B"/>
    <property type="match status" value="1"/>
</dbReference>
<dbReference type="InterPro" id="IPR030389">
    <property type="entry name" value="G_FEOB_dom"/>
</dbReference>
<dbReference type="Gene3D" id="3.40.50.300">
    <property type="entry name" value="P-loop containing nucleotide triphosphate hydrolases"/>
    <property type="match status" value="1"/>
</dbReference>
<dbReference type="GO" id="GO:0005525">
    <property type="term" value="F:GTP binding"/>
    <property type="evidence" value="ECO:0007669"/>
    <property type="project" value="InterPro"/>
</dbReference>
<dbReference type="Gene3D" id="1.10.287.1770">
    <property type="match status" value="1"/>
</dbReference>
<sequence length="256" mass="28575">MTKENKFPDIVFIGQPNCGKSTLFNAIAGLKAQTSNFPGTTVKHTHSKVNIEGKVLNIIDLPGTYSLNPSDPAEKVVLTHLFLEKPDLIFNVVDASILGRSLELTLELIELEYPVIVVLNMIDLAEKKGIEIDPKKLEKLLGVPVIPTVASRGRGIKELLDAAFQNLEKGLSVSHIKWSRDVEDKIEEMEDHLPENFPIVGNKRFTAINMISSSKLLFDKMLKDINPALKMVLDRVRKKLETMHNSPAYEVIAAER</sequence>
<accession>X1VNM8</accession>
<dbReference type="SUPFAM" id="SSF52540">
    <property type="entry name" value="P-loop containing nucleoside triphosphate hydrolases"/>
    <property type="match status" value="1"/>
</dbReference>
<evidence type="ECO:0000313" key="2">
    <source>
        <dbReference type="EMBL" id="GAJ10420.1"/>
    </source>
</evidence>
<protein>
    <recommendedName>
        <fullName evidence="1">FeoB-type G domain-containing protein</fullName>
    </recommendedName>
</protein>